<protein>
    <submittedName>
        <fullName evidence="1">Uncharacterized protein</fullName>
    </submittedName>
</protein>
<evidence type="ECO:0000313" key="1">
    <source>
        <dbReference type="EMBL" id="CAK5084483.1"/>
    </source>
</evidence>
<organism evidence="1 2">
    <name type="scientific">Meloidogyne enterolobii</name>
    <name type="common">Root-knot nematode worm</name>
    <name type="synonym">Meloidogyne mayaguensis</name>
    <dbReference type="NCBI Taxonomy" id="390850"/>
    <lineage>
        <taxon>Eukaryota</taxon>
        <taxon>Metazoa</taxon>
        <taxon>Ecdysozoa</taxon>
        <taxon>Nematoda</taxon>
        <taxon>Chromadorea</taxon>
        <taxon>Rhabditida</taxon>
        <taxon>Tylenchina</taxon>
        <taxon>Tylenchomorpha</taxon>
        <taxon>Tylenchoidea</taxon>
        <taxon>Meloidogynidae</taxon>
        <taxon>Meloidogyninae</taxon>
        <taxon>Meloidogyne</taxon>
    </lineage>
</organism>
<reference evidence="1" key="1">
    <citation type="submission" date="2023-11" db="EMBL/GenBank/DDBJ databases">
        <authorList>
            <person name="Poullet M."/>
        </authorList>
    </citation>
    <scope>NUCLEOTIDE SEQUENCE</scope>
    <source>
        <strain evidence="1">E1834</strain>
    </source>
</reference>
<keyword evidence="2" id="KW-1185">Reference proteome</keyword>
<evidence type="ECO:0000313" key="2">
    <source>
        <dbReference type="Proteomes" id="UP001497535"/>
    </source>
</evidence>
<accession>A0ACB0ZZU4</accession>
<gene>
    <name evidence="1" type="ORF">MENTE1834_LOCUS31877</name>
</gene>
<dbReference type="EMBL" id="CAVMJV010000053">
    <property type="protein sequence ID" value="CAK5084483.1"/>
    <property type="molecule type" value="Genomic_DNA"/>
</dbReference>
<comment type="caution">
    <text evidence="1">The sequence shown here is derived from an EMBL/GenBank/DDBJ whole genome shotgun (WGS) entry which is preliminary data.</text>
</comment>
<name>A0ACB0ZZU4_MELEN</name>
<dbReference type="Proteomes" id="UP001497535">
    <property type="component" value="Unassembled WGS sequence"/>
</dbReference>
<proteinExistence type="predicted"/>
<sequence>MKEFERRRSVNGIGKVGSASSLSAGRETETILNPEWLSDDFCSSEELDKLSMCLSEASSSENNGGRQRQSLLADIVQAQLALWTLIITIFYSYAWQNHRKKFLLSVFVVLPTAMVVCCTLSSMLTVIVILGRFFSSPVRFQDILHVDGGNDDNDGSVSTTGGGNGGGGGGIRRRTTSVSSCHSCGGSSIKGFTFSCDELPKPMCRKHSAEGSSLSLFGSNGNGSGIVRSDSIGGYSARPRLTHQYSHSPADGSGTSAVVDR</sequence>